<dbReference type="InterPro" id="IPR029001">
    <property type="entry name" value="ITPase-like_fam"/>
</dbReference>
<dbReference type="PANTHER" id="PTHR43213">
    <property type="entry name" value="BIFUNCTIONAL DTTP/UTP PYROPHOSPHATASE/METHYLTRANSFERASE PROTEIN-RELATED"/>
    <property type="match status" value="1"/>
</dbReference>
<dbReference type="EC" id="3.6.1.-" evidence="4"/>
<dbReference type="HAMAP" id="MF_00528">
    <property type="entry name" value="Maf"/>
    <property type="match status" value="1"/>
</dbReference>
<keyword evidence="4" id="KW-0963">Cytoplasm</keyword>
<dbReference type="RefSeq" id="WP_075616008.1">
    <property type="nucleotide sequence ID" value="NZ_JACIED010000004.1"/>
</dbReference>
<feature type="site" description="Important for substrate specificity" evidence="4">
    <location>
        <position position="13"/>
    </location>
</feature>
<protein>
    <recommendedName>
        <fullName evidence="4">7-methyl-GTP pyrophosphatase</fullName>
        <shortName evidence="4">m(7)GTP pyrophosphatase</shortName>
        <ecNumber evidence="4">3.6.1.-</ecNumber>
    </recommendedName>
</protein>
<dbReference type="CDD" id="cd00555">
    <property type="entry name" value="Maf"/>
    <property type="match status" value="1"/>
</dbReference>
<dbReference type="InterPro" id="IPR003697">
    <property type="entry name" value="Maf-like"/>
</dbReference>
<evidence type="ECO:0000313" key="5">
    <source>
        <dbReference type="EMBL" id="MBB4008986.1"/>
    </source>
</evidence>
<comment type="caution">
    <text evidence="4">Lacks conserved residue(s) required for the propagation of feature annotation.</text>
</comment>
<dbReference type="GO" id="GO:0005737">
    <property type="term" value="C:cytoplasm"/>
    <property type="evidence" value="ECO:0007669"/>
    <property type="project" value="UniProtKB-SubCell"/>
</dbReference>
<dbReference type="SUPFAM" id="SSF52972">
    <property type="entry name" value="ITPase-like"/>
    <property type="match status" value="1"/>
</dbReference>
<evidence type="ECO:0000313" key="6">
    <source>
        <dbReference type="EMBL" id="OLP48697.1"/>
    </source>
</evidence>
<dbReference type="NCBIfam" id="TIGR00172">
    <property type="entry name" value="maf"/>
    <property type="match status" value="1"/>
</dbReference>
<comment type="cofactor">
    <cofactor evidence="1 4">
        <name>a divalent metal cation</name>
        <dbReference type="ChEBI" id="CHEBI:60240"/>
    </cofactor>
</comment>
<evidence type="ECO:0000256" key="2">
    <source>
        <dbReference type="ARBA" id="ARBA00022801"/>
    </source>
</evidence>
<dbReference type="Proteomes" id="UP000544107">
    <property type="component" value="Unassembled WGS sequence"/>
</dbReference>
<comment type="function">
    <text evidence="4">Nucleoside triphosphate pyrophosphatase that hydrolyzes 7-methyl-GTP (m(7)GTP). May have a dual role in cell division arrest and in preventing the incorporation of modified nucleotides into cellular nucleic acids.</text>
</comment>
<reference evidence="5 8" key="2">
    <citation type="submission" date="2020-08" db="EMBL/GenBank/DDBJ databases">
        <title>Genomic Encyclopedia of Type Strains, Phase IV (KMG-IV): sequencing the most valuable type-strain genomes for metagenomic binning, comparative biology and taxonomic classification.</title>
        <authorList>
            <person name="Goeker M."/>
        </authorList>
    </citation>
    <scope>NUCLEOTIDE SEQUENCE [LARGE SCALE GENOMIC DNA]</scope>
    <source>
        <strain evidence="5 8">DSM 100021</strain>
    </source>
</reference>
<evidence type="ECO:0000313" key="7">
    <source>
        <dbReference type="Proteomes" id="UP000185598"/>
    </source>
</evidence>
<organism evidence="6 7">
    <name type="scientific">Allorhizobium taibaishanense</name>
    <dbReference type="NCBI Taxonomy" id="887144"/>
    <lineage>
        <taxon>Bacteria</taxon>
        <taxon>Pseudomonadati</taxon>
        <taxon>Pseudomonadota</taxon>
        <taxon>Alphaproteobacteria</taxon>
        <taxon>Hyphomicrobiales</taxon>
        <taxon>Rhizobiaceae</taxon>
        <taxon>Rhizobium/Agrobacterium group</taxon>
        <taxon>Allorhizobium</taxon>
    </lineage>
</organism>
<evidence type="ECO:0000256" key="1">
    <source>
        <dbReference type="ARBA" id="ARBA00001968"/>
    </source>
</evidence>
<feature type="site" description="Important for substrate specificity" evidence="4">
    <location>
        <position position="77"/>
    </location>
</feature>
<reference evidence="6 7" key="1">
    <citation type="submission" date="2016-09" db="EMBL/GenBank/DDBJ databases">
        <title>Rhizobium oryziradicis sp. nov., isolated from the root of rice.</title>
        <authorList>
            <person name="Zhao J."/>
            <person name="Zhang X."/>
        </authorList>
    </citation>
    <scope>NUCLEOTIDE SEQUENCE [LARGE SCALE GENOMIC DNA]</scope>
    <source>
        <strain evidence="6 7">14971</strain>
    </source>
</reference>
<proteinExistence type="inferred from homology"/>
<feature type="active site" description="Proton acceptor" evidence="4">
    <location>
        <position position="76"/>
    </location>
</feature>
<comment type="caution">
    <text evidence="6">The sequence shown here is derived from an EMBL/GenBank/DDBJ whole genome shotgun (WGS) entry which is preliminary data.</text>
</comment>
<dbReference type="Gene3D" id="3.90.950.10">
    <property type="match status" value="1"/>
</dbReference>
<dbReference type="STRING" id="887144.BJF91_01805"/>
<dbReference type="GO" id="GO:0047429">
    <property type="term" value="F:nucleoside triphosphate diphosphatase activity"/>
    <property type="evidence" value="ECO:0007669"/>
    <property type="project" value="InterPro"/>
</dbReference>
<dbReference type="AlphaFoldDB" id="A0A1Q9A298"/>
<comment type="similarity">
    <text evidence="4">Belongs to the Maf family. YceF subfamily.</text>
</comment>
<comment type="subcellular location">
    <subcellularLocation>
        <location evidence="4">Cytoplasm</location>
    </subcellularLocation>
</comment>
<gene>
    <name evidence="6" type="ORF">BJF91_01805</name>
    <name evidence="5" type="ORF">GGQ71_003268</name>
</gene>
<sequence length="199" mass="22057">MKSPIILASTSPFRKHLLTEVGLTFSTAAPDVDEREIEGRAEHQHLSPEQLAELLACEKALAVSRRHDGALVIGGDQVMALGDRVYHKPKDMAAARDQLLSLRGETHTLYSVLAIAKDDEIIWRRVSLAHMSVRMFSEAFLDDYLEKAGDKILKSVGGYQIEGRGLQLFSAVEGDYFTIVGVPLLPLLEKLRQLDVLHA</sequence>
<dbReference type="GO" id="GO:0009117">
    <property type="term" value="P:nucleotide metabolic process"/>
    <property type="evidence" value="ECO:0007669"/>
    <property type="project" value="UniProtKB-KW"/>
</dbReference>
<keyword evidence="2 4" id="KW-0378">Hydrolase</keyword>
<dbReference type="Pfam" id="PF02545">
    <property type="entry name" value="Maf"/>
    <property type="match status" value="1"/>
</dbReference>
<dbReference type="PANTHER" id="PTHR43213:SF5">
    <property type="entry name" value="BIFUNCTIONAL DTTP_UTP PYROPHOSPHATASE_METHYLTRANSFERASE PROTEIN-RELATED"/>
    <property type="match status" value="1"/>
</dbReference>
<evidence type="ECO:0000313" key="8">
    <source>
        <dbReference type="Proteomes" id="UP000544107"/>
    </source>
</evidence>
<evidence type="ECO:0000256" key="4">
    <source>
        <dbReference type="HAMAP-Rule" id="MF_00528"/>
    </source>
</evidence>
<comment type="catalytic activity">
    <reaction evidence="4">
        <text>N(7)-methyl-GTP + H2O = N(7)-methyl-GMP + diphosphate + H(+)</text>
        <dbReference type="Rhea" id="RHEA:58744"/>
        <dbReference type="ChEBI" id="CHEBI:15377"/>
        <dbReference type="ChEBI" id="CHEBI:15378"/>
        <dbReference type="ChEBI" id="CHEBI:33019"/>
        <dbReference type="ChEBI" id="CHEBI:58285"/>
        <dbReference type="ChEBI" id="CHEBI:87133"/>
    </reaction>
</comment>
<dbReference type="EMBL" id="JACIED010000004">
    <property type="protein sequence ID" value="MBB4008986.1"/>
    <property type="molecule type" value="Genomic_DNA"/>
</dbReference>
<name>A0A1Q9A298_9HYPH</name>
<keyword evidence="7" id="KW-1185">Reference proteome</keyword>
<feature type="site" description="Important for substrate specificity" evidence="4">
    <location>
        <position position="162"/>
    </location>
</feature>
<dbReference type="EMBL" id="MKIN01000023">
    <property type="protein sequence ID" value="OLP48697.1"/>
    <property type="molecule type" value="Genomic_DNA"/>
</dbReference>
<dbReference type="Proteomes" id="UP000185598">
    <property type="component" value="Unassembled WGS sequence"/>
</dbReference>
<evidence type="ECO:0000256" key="3">
    <source>
        <dbReference type="ARBA" id="ARBA00023080"/>
    </source>
</evidence>
<dbReference type="PIRSF" id="PIRSF006305">
    <property type="entry name" value="Maf"/>
    <property type="match status" value="1"/>
</dbReference>
<keyword evidence="3 4" id="KW-0546">Nucleotide metabolism</keyword>
<accession>A0A1Q9A298</accession>
<dbReference type="OrthoDB" id="9813962at2"/>